<accession>A0A0A8ZHY7</accession>
<dbReference type="EMBL" id="GBRH01263423">
    <property type="protein sequence ID" value="JAD34472.1"/>
    <property type="molecule type" value="Transcribed_RNA"/>
</dbReference>
<name>A0A0A8ZHY7_ARUDO</name>
<evidence type="ECO:0000313" key="1">
    <source>
        <dbReference type="EMBL" id="JAD34472.1"/>
    </source>
</evidence>
<reference evidence="1" key="2">
    <citation type="journal article" date="2015" name="Data Brief">
        <title>Shoot transcriptome of the giant reed, Arundo donax.</title>
        <authorList>
            <person name="Barrero R.A."/>
            <person name="Guerrero F.D."/>
            <person name="Moolhuijzen P."/>
            <person name="Goolsby J.A."/>
            <person name="Tidwell J."/>
            <person name="Bellgard S.E."/>
            <person name="Bellgard M.I."/>
        </authorList>
    </citation>
    <scope>NUCLEOTIDE SEQUENCE</scope>
    <source>
        <tissue evidence="1">Shoot tissue taken approximately 20 cm above the soil surface</tissue>
    </source>
</reference>
<dbReference type="AlphaFoldDB" id="A0A0A8ZHY7"/>
<sequence length="59" mass="6546">MASASGRSSAVHKHRMPGTLVVMARNGSFQFCLCSREFHLHKNTGQISNAFKHPTCICR</sequence>
<proteinExistence type="predicted"/>
<organism evidence="1">
    <name type="scientific">Arundo donax</name>
    <name type="common">Giant reed</name>
    <name type="synonym">Donax arundinaceus</name>
    <dbReference type="NCBI Taxonomy" id="35708"/>
    <lineage>
        <taxon>Eukaryota</taxon>
        <taxon>Viridiplantae</taxon>
        <taxon>Streptophyta</taxon>
        <taxon>Embryophyta</taxon>
        <taxon>Tracheophyta</taxon>
        <taxon>Spermatophyta</taxon>
        <taxon>Magnoliopsida</taxon>
        <taxon>Liliopsida</taxon>
        <taxon>Poales</taxon>
        <taxon>Poaceae</taxon>
        <taxon>PACMAD clade</taxon>
        <taxon>Arundinoideae</taxon>
        <taxon>Arundineae</taxon>
        <taxon>Arundo</taxon>
    </lineage>
</organism>
<protein>
    <submittedName>
        <fullName evidence="1">Uncharacterized protein</fullName>
    </submittedName>
</protein>
<reference evidence="1" key="1">
    <citation type="submission" date="2014-09" db="EMBL/GenBank/DDBJ databases">
        <authorList>
            <person name="Magalhaes I.L.F."/>
            <person name="Oliveira U."/>
            <person name="Santos F.R."/>
            <person name="Vidigal T.H.D.A."/>
            <person name="Brescovit A.D."/>
            <person name="Santos A.J."/>
        </authorList>
    </citation>
    <scope>NUCLEOTIDE SEQUENCE</scope>
    <source>
        <tissue evidence="1">Shoot tissue taken approximately 20 cm above the soil surface</tissue>
    </source>
</reference>